<evidence type="ECO:0008006" key="3">
    <source>
        <dbReference type="Google" id="ProtNLM"/>
    </source>
</evidence>
<dbReference type="InterPro" id="IPR053134">
    <property type="entry name" value="RNA-dir_DNA_polymerase"/>
</dbReference>
<dbReference type="Proteomes" id="UP001627154">
    <property type="component" value="Unassembled WGS sequence"/>
</dbReference>
<evidence type="ECO:0000313" key="2">
    <source>
        <dbReference type="Proteomes" id="UP001627154"/>
    </source>
</evidence>
<dbReference type="SUPFAM" id="SSF56672">
    <property type="entry name" value="DNA/RNA polymerases"/>
    <property type="match status" value="1"/>
</dbReference>
<name>A0ABD2W1H7_9HYME</name>
<dbReference type="AlphaFoldDB" id="A0ABD2W1H7"/>
<dbReference type="EMBL" id="JBJJXI010000142">
    <property type="protein sequence ID" value="KAL3386962.1"/>
    <property type="molecule type" value="Genomic_DNA"/>
</dbReference>
<dbReference type="InterPro" id="IPR043502">
    <property type="entry name" value="DNA/RNA_pol_sf"/>
</dbReference>
<accession>A0ABD2W1H7</accession>
<proteinExistence type="predicted"/>
<dbReference type="Gene3D" id="3.10.10.10">
    <property type="entry name" value="HIV Type 1 Reverse Transcriptase, subunit A, domain 1"/>
    <property type="match status" value="1"/>
</dbReference>
<sequence length="131" mass="15106">MLSQSHTFYDILSQFPTTYDSQFRKAISESSVCHYLHTEGHPVSEKARRLSPEKLKIAKAYFADMQSKGLITPSNSPWASPIHMVLKKDGTWRICGDYRRLNTVTIPDKYPVKRLQDFTAILANTKIFFYS</sequence>
<dbReference type="GO" id="GO:0071897">
    <property type="term" value="P:DNA biosynthetic process"/>
    <property type="evidence" value="ECO:0007669"/>
    <property type="project" value="UniProtKB-ARBA"/>
</dbReference>
<keyword evidence="2" id="KW-1185">Reference proteome</keyword>
<reference evidence="1 2" key="1">
    <citation type="journal article" date="2024" name="bioRxiv">
        <title>A reference genome for Trichogramma kaykai: A tiny desert-dwelling parasitoid wasp with competing sex-ratio distorters.</title>
        <authorList>
            <person name="Culotta J."/>
            <person name="Lindsey A.R."/>
        </authorList>
    </citation>
    <scope>NUCLEOTIDE SEQUENCE [LARGE SCALE GENOMIC DNA]</scope>
    <source>
        <strain evidence="1 2">KSX58</strain>
    </source>
</reference>
<comment type="caution">
    <text evidence="1">The sequence shown here is derived from an EMBL/GenBank/DDBJ whole genome shotgun (WGS) entry which is preliminary data.</text>
</comment>
<organism evidence="1 2">
    <name type="scientific">Trichogramma kaykai</name>
    <dbReference type="NCBI Taxonomy" id="54128"/>
    <lineage>
        <taxon>Eukaryota</taxon>
        <taxon>Metazoa</taxon>
        <taxon>Ecdysozoa</taxon>
        <taxon>Arthropoda</taxon>
        <taxon>Hexapoda</taxon>
        <taxon>Insecta</taxon>
        <taxon>Pterygota</taxon>
        <taxon>Neoptera</taxon>
        <taxon>Endopterygota</taxon>
        <taxon>Hymenoptera</taxon>
        <taxon>Apocrita</taxon>
        <taxon>Proctotrupomorpha</taxon>
        <taxon>Chalcidoidea</taxon>
        <taxon>Trichogrammatidae</taxon>
        <taxon>Trichogramma</taxon>
    </lineage>
</organism>
<dbReference type="PANTHER" id="PTHR24559">
    <property type="entry name" value="TRANSPOSON TY3-I GAG-POL POLYPROTEIN"/>
    <property type="match status" value="1"/>
</dbReference>
<evidence type="ECO:0000313" key="1">
    <source>
        <dbReference type="EMBL" id="KAL3386962.1"/>
    </source>
</evidence>
<protein>
    <recommendedName>
        <fullName evidence="3">Reverse transcriptase domain-containing protein</fullName>
    </recommendedName>
</protein>
<dbReference type="PANTHER" id="PTHR24559:SF444">
    <property type="entry name" value="REVERSE TRANSCRIPTASE DOMAIN-CONTAINING PROTEIN"/>
    <property type="match status" value="1"/>
</dbReference>
<gene>
    <name evidence="1" type="ORF">TKK_017732</name>
</gene>